<dbReference type="InterPro" id="IPR035513">
    <property type="entry name" value="Invertase/methylesterase_inhib"/>
</dbReference>
<feature type="domain" description="Pectinesterase inhibitor" evidence="1">
    <location>
        <begin position="2"/>
        <end position="108"/>
    </location>
</feature>
<reference evidence="3" key="1">
    <citation type="journal article" date="2020" name="Nat. Commun.">
        <title>Genome sequence of the cluster root forming white lupin.</title>
        <authorList>
            <person name="Hufnagel B."/>
            <person name="Marques A."/>
            <person name="Soriano A."/>
            <person name="Marques L."/>
            <person name="Divol F."/>
            <person name="Doumas P."/>
            <person name="Sallet E."/>
            <person name="Mancinotti D."/>
            <person name="Carrere S."/>
            <person name="Marande W."/>
            <person name="Arribat S."/>
            <person name="Keller J."/>
            <person name="Huneau C."/>
            <person name="Blein T."/>
            <person name="Aime D."/>
            <person name="Laguerre M."/>
            <person name="Taylor J."/>
            <person name="Schubert V."/>
            <person name="Nelson M."/>
            <person name="Geu-Flores F."/>
            <person name="Crespi M."/>
            <person name="Gallardo-Guerrero K."/>
            <person name="Delaux P.-M."/>
            <person name="Salse J."/>
            <person name="Berges H."/>
            <person name="Guyot R."/>
            <person name="Gouzy J."/>
            <person name="Peret B."/>
        </authorList>
    </citation>
    <scope>NUCLEOTIDE SEQUENCE [LARGE SCALE GENOMIC DNA]</scope>
    <source>
        <strain evidence="3">cv. Amiga</strain>
    </source>
</reference>
<dbReference type="AlphaFoldDB" id="A0A6A4N127"/>
<dbReference type="Proteomes" id="UP000447434">
    <property type="component" value="Unassembled WGS sequence"/>
</dbReference>
<dbReference type="Gene3D" id="1.20.140.40">
    <property type="entry name" value="Invertase/pectin methylesterase inhibitor family protein"/>
    <property type="match status" value="1"/>
</dbReference>
<evidence type="ECO:0000313" key="2">
    <source>
        <dbReference type="EMBL" id="KAE9584230.1"/>
    </source>
</evidence>
<sequence>MAASSSNLDTALTKIQSLLDASTDSKNRSVAATICLEVLQNSNYRISLANASLPSGKIKDARAWLSAALAYTYDCSNVLKYVNDTKQVAETMSFVNSIYNLNSNALSLSFNYDAFGNDIASWKLPKTERDGFWKNSNQVASQKLLPEYRISR</sequence>
<dbReference type="Pfam" id="PF04043">
    <property type="entry name" value="PMEI"/>
    <property type="match status" value="1"/>
</dbReference>
<protein>
    <submittedName>
        <fullName evidence="2">Putative pectinesterase</fullName>
    </submittedName>
</protein>
<evidence type="ECO:0000259" key="1">
    <source>
        <dbReference type="Pfam" id="PF04043"/>
    </source>
</evidence>
<gene>
    <name evidence="2" type="ORF">Lalb_Chr00c34g0408601</name>
</gene>
<proteinExistence type="predicted"/>
<dbReference type="EMBL" id="WOCE01000059">
    <property type="protein sequence ID" value="KAE9584230.1"/>
    <property type="molecule type" value="Genomic_DNA"/>
</dbReference>
<organism evidence="2 3">
    <name type="scientific">Lupinus albus</name>
    <name type="common">White lupine</name>
    <name type="synonym">Lupinus termis</name>
    <dbReference type="NCBI Taxonomy" id="3870"/>
    <lineage>
        <taxon>Eukaryota</taxon>
        <taxon>Viridiplantae</taxon>
        <taxon>Streptophyta</taxon>
        <taxon>Embryophyta</taxon>
        <taxon>Tracheophyta</taxon>
        <taxon>Spermatophyta</taxon>
        <taxon>Magnoliopsida</taxon>
        <taxon>eudicotyledons</taxon>
        <taxon>Gunneridae</taxon>
        <taxon>Pentapetalae</taxon>
        <taxon>rosids</taxon>
        <taxon>fabids</taxon>
        <taxon>Fabales</taxon>
        <taxon>Fabaceae</taxon>
        <taxon>Papilionoideae</taxon>
        <taxon>50 kb inversion clade</taxon>
        <taxon>genistoids sensu lato</taxon>
        <taxon>core genistoids</taxon>
        <taxon>Genisteae</taxon>
        <taxon>Lupinus</taxon>
    </lineage>
</organism>
<evidence type="ECO:0000313" key="3">
    <source>
        <dbReference type="Proteomes" id="UP000447434"/>
    </source>
</evidence>
<dbReference type="OrthoDB" id="2019149at2759"/>
<keyword evidence="3" id="KW-1185">Reference proteome</keyword>
<dbReference type="InterPro" id="IPR006501">
    <property type="entry name" value="Pectinesterase_inhib_dom"/>
</dbReference>
<comment type="caution">
    <text evidence="2">The sequence shown here is derived from an EMBL/GenBank/DDBJ whole genome shotgun (WGS) entry which is preliminary data.</text>
</comment>
<accession>A0A6A4N127</accession>
<dbReference type="SUPFAM" id="SSF101148">
    <property type="entry name" value="Plant invertase/pectin methylesterase inhibitor"/>
    <property type="match status" value="1"/>
</dbReference>
<dbReference type="GO" id="GO:0004857">
    <property type="term" value="F:enzyme inhibitor activity"/>
    <property type="evidence" value="ECO:0007669"/>
    <property type="project" value="InterPro"/>
</dbReference>
<name>A0A6A4N127_LUPAL</name>